<dbReference type="HOGENOM" id="CLU_2372451_0_0_1"/>
<dbReference type="OrthoDB" id="3945418at2759"/>
<gene>
    <name evidence="2" type="ORF">BAUCODRAFT_150107</name>
</gene>
<feature type="region of interest" description="Disordered" evidence="1">
    <location>
        <begin position="76"/>
        <end position="95"/>
    </location>
</feature>
<name>M2MBH8_BAUPA</name>
<protein>
    <submittedName>
        <fullName evidence="2">Uncharacterized protein</fullName>
    </submittedName>
</protein>
<evidence type="ECO:0000313" key="2">
    <source>
        <dbReference type="EMBL" id="EMC93866.1"/>
    </source>
</evidence>
<dbReference type="Proteomes" id="UP000011761">
    <property type="component" value="Unassembled WGS sequence"/>
</dbReference>
<organism evidence="2 3">
    <name type="scientific">Baudoinia panamericana (strain UAMH 10762)</name>
    <name type="common">Angels' share fungus</name>
    <name type="synonym">Baudoinia compniacensis (strain UAMH 10762)</name>
    <dbReference type="NCBI Taxonomy" id="717646"/>
    <lineage>
        <taxon>Eukaryota</taxon>
        <taxon>Fungi</taxon>
        <taxon>Dikarya</taxon>
        <taxon>Ascomycota</taxon>
        <taxon>Pezizomycotina</taxon>
        <taxon>Dothideomycetes</taxon>
        <taxon>Dothideomycetidae</taxon>
        <taxon>Mycosphaerellales</taxon>
        <taxon>Teratosphaeriaceae</taxon>
        <taxon>Baudoinia</taxon>
    </lineage>
</organism>
<feature type="compositionally biased region" description="Basic and acidic residues" evidence="1">
    <location>
        <begin position="79"/>
        <end position="89"/>
    </location>
</feature>
<dbReference type="GeneID" id="19109024"/>
<dbReference type="RefSeq" id="XP_007678907.1">
    <property type="nucleotide sequence ID" value="XM_007680717.1"/>
</dbReference>
<sequence>MASTVQLLAWLAAAYVLHQLALAFYRLYFSHIAHIPGLKLAAITIFYEAYWDSRPDQDLVSLREVTTGSYREAYNEAVAEGRREQEEKTKRRTGV</sequence>
<accession>M2MBH8</accession>
<keyword evidence="3" id="KW-1185">Reference proteome</keyword>
<evidence type="ECO:0000256" key="1">
    <source>
        <dbReference type="SAM" id="MobiDB-lite"/>
    </source>
</evidence>
<reference evidence="2 3" key="1">
    <citation type="journal article" date="2012" name="PLoS Pathog.">
        <title>Diverse lifestyles and strategies of plant pathogenesis encoded in the genomes of eighteen Dothideomycetes fungi.</title>
        <authorList>
            <person name="Ohm R.A."/>
            <person name="Feau N."/>
            <person name="Henrissat B."/>
            <person name="Schoch C.L."/>
            <person name="Horwitz B.A."/>
            <person name="Barry K.W."/>
            <person name="Condon B.J."/>
            <person name="Copeland A.C."/>
            <person name="Dhillon B."/>
            <person name="Glaser F."/>
            <person name="Hesse C.N."/>
            <person name="Kosti I."/>
            <person name="LaButti K."/>
            <person name="Lindquist E.A."/>
            <person name="Lucas S."/>
            <person name="Salamov A.A."/>
            <person name="Bradshaw R.E."/>
            <person name="Ciuffetti L."/>
            <person name="Hamelin R.C."/>
            <person name="Kema G.H.J."/>
            <person name="Lawrence C."/>
            <person name="Scott J.A."/>
            <person name="Spatafora J.W."/>
            <person name="Turgeon B.G."/>
            <person name="de Wit P.J.G.M."/>
            <person name="Zhong S."/>
            <person name="Goodwin S.B."/>
            <person name="Grigoriev I.V."/>
        </authorList>
    </citation>
    <scope>NUCLEOTIDE SEQUENCE [LARGE SCALE GENOMIC DNA]</scope>
    <source>
        <strain evidence="2 3">UAMH 10762</strain>
    </source>
</reference>
<dbReference type="KEGG" id="bcom:BAUCODRAFT_150107"/>
<evidence type="ECO:0000313" key="3">
    <source>
        <dbReference type="Proteomes" id="UP000011761"/>
    </source>
</evidence>
<dbReference type="EMBL" id="KB445559">
    <property type="protein sequence ID" value="EMC93866.1"/>
    <property type="molecule type" value="Genomic_DNA"/>
</dbReference>
<dbReference type="AlphaFoldDB" id="M2MBH8"/>
<proteinExistence type="predicted"/>